<name>A0A914HF62_GLORO</name>
<protein>
    <submittedName>
        <fullName evidence="3">Uncharacterized protein</fullName>
    </submittedName>
</protein>
<feature type="compositionally biased region" description="Acidic residues" evidence="1">
    <location>
        <begin position="1065"/>
        <end position="1076"/>
    </location>
</feature>
<dbReference type="Proteomes" id="UP000887572">
    <property type="component" value="Unplaced"/>
</dbReference>
<feature type="region of interest" description="Disordered" evidence="1">
    <location>
        <begin position="1129"/>
        <end position="1173"/>
    </location>
</feature>
<feature type="compositionally biased region" description="Acidic residues" evidence="1">
    <location>
        <begin position="1086"/>
        <end position="1095"/>
    </location>
</feature>
<evidence type="ECO:0000313" key="2">
    <source>
        <dbReference type="Proteomes" id="UP000887572"/>
    </source>
</evidence>
<accession>A0A914HF62</accession>
<keyword evidence="2" id="KW-1185">Reference proteome</keyword>
<organism evidence="2 3">
    <name type="scientific">Globodera rostochiensis</name>
    <name type="common">Golden nematode worm</name>
    <name type="synonym">Heterodera rostochiensis</name>
    <dbReference type="NCBI Taxonomy" id="31243"/>
    <lineage>
        <taxon>Eukaryota</taxon>
        <taxon>Metazoa</taxon>
        <taxon>Ecdysozoa</taxon>
        <taxon>Nematoda</taxon>
        <taxon>Chromadorea</taxon>
        <taxon>Rhabditida</taxon>
        <taxon>Tylenchina</taxon>
        <taxon>Tylenchomorpha</taxon>
        <taxon>Tylenchoidea</taxon>
        <taxon>Heteroderidae</taxon>
        <taxon>Heteroderinae</taxon>
        <taxon>Globodera</taxon>
    </lineage>
</organism>
<dbReference type="AlphaFoldDB" id="A0A914HF62"/>
<sequence>MHDEEFVGEYNYVWTSHLRTLELRYPLNPQTGFQPGEMVRFIQLKDGRGPQVVHDLVKEHDLKLEILREPGKDGTISWKAKVTMVFAPPTNERLRKMKAINEQVKGLAYTEDFLEVISFLPLDVVPGVVYEGFVTRLPESFIGVGKKLGSLFCVKHKKNSQFNNIVTDRAKIQSLLEQCPFSDEFPRDDYDDIGLPATVEPTSSNAPRLTDNSAQNGVGVAMNDQLQHEYIYEEDFSLNYAERLHDIEEGAQDLGLIVRTSDEYAVIWSAKHDLVRIQLASGVNEQQWSLAAWVHYRCFQEQSQLHHGVRCNHTAYDITPARGGDCDRIVTTFATEHGKEVAMQCAIANPVAVNSQLFHAYDAFVHEIICPHDRGLKELLQDGQTVKVMCVFADDYVKHRWIAFAVEKPEDTYQKLDGLPPVIDAKVLPYFGRHNNRRVNQIDEQMHMLNVGARFKPPLGWTGAKQTGDRVMNVLGVAIRFERQKTVSVIATAFGLARQPKCLELGTWVEATIEAESDDRALHNHTYESFMHEHSYRVLYSKKISPPMSTRVIMVNGTERVLMCGDVKSILNGLRNTYLGHVEDTQGNIGSAKSGESYLVELGITRHAEDNRICFWNVLKSHGKSVINVHKVPLAMSHFNAEEGKTCDDAHRILLDPVFDAKDHAFESAKPVNAYESMARASQQREVSNVLSAASSSSSSSSLPTQPKQQQQQWVELQQNMPNSSTAQQRLPPSNNSIKNVFTTANVERLKSDALFATPKPSEASAEKKPVIPMTTTPANFDLLESDALSAELKRYEPSAEKKQQGTALVVRKRPEYLLMYNPRHGLCIVLPKYAGVQSAYEFDEKFALGEFYHCSFVRVADQAARGLSYEWMCKGDFRLSNARMKTRLIMGGYVQVNVRCKFSMENLTKLTGDHWIINTDIGNVRFSKDFLDSNDFLNKAVDIWVTHVKEIEKCHWQIVLETWNSLMVGPSVFIIHASYFFHFTQDESEVRELEDDFVVVPHQQQQQELAQAEPERPLHTHQAETEPPLRNKLYRHSGYADFLFGSEVPDGLGGESYRVQCMADDSDEGNSDTDSEYNTPIANWDDSDSTSDEEEFDDIGIVPNIRSQADGGNAIPFDASKDFESRLRIIGGSSPPPRSTVMGGGGCSSLPPRSSTSDAKRRENSQMLLIDY</sequence>
<reference evidence="3" key="1">
    <citation type="submission" date="2022-11" db="UniProtKB">
        <authorList>
            <consortium name="WormBaseParasite"/>
        </authorList>
    </citation>
    <scope>IDENTIFICATION</scope>
</reference>
<proteinExistence type="predicted"/>
<dbReference type="WBParaSite" id="Gr19_v10_g16803.t2">
    <property type="protein sequence ID" value="Gr19_v10_g16803.t2"/>
    <property type="gene ID" value="Gr19_v10_g16803"/>
</dbReference>
<feature type="region of interest" description="Disordered" evidence="1">
    <location>
        <begin position="1064"/>
        <end position="1095"/>
    </location>
</feature>
<evidence type="ECO:0000256" key="1">
    <source>
        <dbReference type="SAM" id="MobiDB-lite"/>
    </source>
</evidence>
<evidence type="ECO:0000313" key="3">
    <source>
        <dbReference type="WBParaSite" id="Gr19_v10_g16803.t2"/>
    </source>
</evidence>
<feature type="region of interest" description="Disordered" evidence="1">
    <location>
        <begin position="686"/>
        <end position="714"/>
    </location>
</feature>
<feature type="compositionally biased region" description="Low complexity" evidence="1">
    <location>
        <begin position="692"/>
        <end position="714"/>
    </location>
</feature>